<keyword evidence="6" id="KW-1185">Reference proteome</keyword>
<dbReference type="Gene3D" id="1.10.10.2840">
    <property type="entry name" value="PucR C-terminal helix-turn-helix domain"/>
    <property type="match status" value="1"/>
</dbReference>
<name>H0E1V1_9ACTN</name>
<comment type="caution">
    <text evidence="5">The sequence shown here is derived from an EMBL/GenBank/DDBJ whole genome shotgun (WGS) entry which is preliminary data.</text>
</comment>
<protein>
    <recommendedName>
        <fullName evidence="7">Regulatory protein</fullName>
    </recommendedName>
</protein>
<dbReference type="PANTHER" id="PTHR33744">
    <property type="entry name" value="CARBOHYDRATE DIACID REGULATOR"/>
    <property type="match status" value="1"/>
</dbReference>
<accession>H0E1V1</accession>
<feature type="domain" description="RsbT co-antagonist protein RsbRD N-terminal" evidence="3">
    <location>
        <begin position="32"/>
        <end position="175"/>
    </location>
</feature>
<feature type="domain" description="PucR C-terminal helix-turn-helix" evidence="2">
    <location>
        <begin position="354"/>
        <end position="408"/>
    </location>
</feature>
<dbReference type="InterPro" id="IPR051448">
    <property type="entry name" value="CdaR-like_regulators"/>
</dbReference>
<dbReference type="PANTHER" id="PTHR33744:SF1">
    <property type="entry name" value="DNA-BINDING TRANSCRIPTIONAL ACTIVATOR ADER"/>
    <property type="match status" value="1"/>
</dbReference>
<dbReference type="Pfam" id="PF13556">
    <property type="entry name" value="HTH_30"/>
    <property type="match status" value="1"/>
</dbReference>
<evidence type="ECO:0000259" key="4">
    <source>
        <dbReference type="Pfam" id="PF17853"/>
    </source>
</evidence>
<evidence type="ECO:0000313" key="6">
    <source>
        <dbReference type="Proteomes" id="UP000005143"/>
    </source>
</evidence>
<reference evidence="5 6" key="1">
    <citation type="journal article" date="2013" name="Biodegradation">
        <title>Quantitative proteomic analysis of ibuprofen-degrading Patulibacter sp. strain I11.</title>
        <authorList>
            <person name="Almeida B."/>
            <person name="Kjeldal H."/>
            <person name="Lolas I."/>
            <person name="Knudsen A.D."/>
            <person name="Carvalho G."/>
            <person name="Nielsen K.L."/>
            <person name="Barreto Crespo M.T."/>
            <person name="Stensballe A."/>
            <person name="Nielsen J.L."/>
        </authorList>
    </citation>
    <scope>NUCLEOTIDE SEQUENCE [LARGE SCALE GENOMIC DNA]</scope>
    <source>
        <strain evidence="5 6">I11</strain>
    </source>
</reference>
<sequence length="418" mass="45795">MTPHQSASTSVDPRVRVRDGARALAREVDGERLARLVSDAIAAEVFPDRLQDSGFREALDGCVHENVRSVVLLFEGRLTLEDVNPLSALAFADLVAELGIPVSVLERTYWVGVARLWQAWFDLVVASGPSDGELPALLGEPTTLLFAYVDLMLGAVVSRHDATRRDLLRTREHLRRTVLAEVLDGRASEQSDELDRALGYRMRGTHVALVIELGTRQRVESEVAAYQEAARATGSVLLQEGARTWVAWLGRADSYGEGELTALRRALQAGGARIAVGEPATGIDGFRRSREQALRAARVQRALEPTVDRLAAVTWYADVRLEALLLADERCARQYVVEELGPLAADDVRCARMRETLLAWLSTGTQAGTAASLGLHENTVRHRIRQAEALLPGVLSQRRTELQVALRLERILGAAGPD</sequence>
<gene>
    <name evidence="5" type="ORF">PAI11_07630</name>
</gene>
<feature type="domain" description="CdaR GGDEF-like" evidence="4">
    <location>
        <begin position="185"/>
        <end position="299"/>
    </location>
</feature>
<evidence type="ECO:0000259" key="3">
    <source>
        <dbReference type="Pfam" id="PF14361"/>
    </source>
</evidence>
<dbReference type="Pfam" id="PF14361">
    <property type="entry name" value="RsbRD_N"/>
    <property type="match status" value="1"/>
</dbReference>
<dbReference type="Pfam" id="PF17853">
    <property type="entry name" value="GGDEF_2"/>
    <property type="match status" value="1"/>
</dbReference>
<comment type="similarity">
    <text evidence="1">Belongs to the CdaR family.</text>
</comment>
<dbReference type="Proteomes" id="UP000005143">
    <property type="component" value="Unassembled WGS sequence"/>
</dbReference>
<dbReference type="InterPro" id="IPR042070">
    <property type="entry name" value="PucR_C-HTH_sf"/>
</dbReference>
<dbReference type="EMBL" id="AGUD01000033">
    <property type="protein sequence ID" value="EHN12343.1"/>
    <property type="molecule type" value="Genomic_DNA"/>
</dbReference>
<dbReference type="RefSeq" id="WP_007571102.1">
    <property type="nucleotide sequence ID" value="NZ_AGUD01000033.1"/>
</dbReference>
<evidence type="ECO:0000256" key="1">
    <source>
        <dbReference type="ARBA" id="ARBA00006754"/>
    </source>
</evidence>
<evidence type="ECO:0008006" key="7">
    <source>
        <dbReference type="Google" id="ProtNLM"/>
    </source>
</evidence>
<dbReference type="InterPro" id="IPR041522">
    <property type="entry name" value="CdaR_GGDEF"/>
</dbReference>
<dbReference type="OrthoDB" id="3190266at2"/>
<dbReference type="InterPro" id="IPR025751">
    <property type="entry name" value="RsbRD_N_dom"/>
</dbReference>
<proteinExistence type="inferred from homology"/>
<evidence type="ECO:0000313" key="5">
    <source>
        <dbReference type="EMBL" id="EHN12343.1"/>
    </source>
</evidence>
<dbReference type="AlphaFoldDB" id="H0E1V1"/>
<evidence type="ECO:0000259" key="2">
    <source>
        <dbReference type="Pfam" id="PF13556"/>
    </source>
</evidence>
<organism evidence="5 6">
    <name type="scientific">Patulibacter medicamentivorans</name>
    <dbReference type="NCBI Taxonomy" id="1097667"/>
    <lineage>
        <taxon>Bacteria</taxon>
        <taxon>Bacillati</taxon>
        <taxon>Actinomycetota</taxon>
        <taxon>Thermoleophilia</taxon>
        <taxon>Solirubrobacterales</taxon>
        <taxon>Patulibacteraceae</taxon>
        <taxon>Patulibacter</taxon>
    </lineage>
</organism>
<dbReference type="InterPro" id="IPR025736">
    <property type="entry name" value="PucR_C-HTH_dom"/>
</dbReference>